<feature type="domain" description="DUF4142" evidence="3">
    <location>
        <begin position="48"/>
        <end position="183"/>
    </location>
</feature>
<dbReference type="PANTHER" id="PTHR38593">
    <property type="entry name" value="BLR2558 PROTEIN"/>
    <property type="match status" value="1"/>
</dbReference>
<keyword evidence="5" id="KW-1185">Reference proteome</keyword>
<feature type="chain" id="PRO_5047214685" evidence="2">
    <location>
        <begin position="25"/>
        <end position="193"/>
    </location>
</feature>
<reference evidence="4" key="1">
    <citation type="submission" date="2022-05" db="EMBL/GenBank/DDBJ databases">
        <title>Schlegelella sp. nov., isolated from mangrove soil.</title>
        <authorList>
            <person name="Liu Y."/>
            <person name="Ge X."/>
            <person name="Liu W."/>
        </authorList>
    </citation>
    <scope>NUCLEOTIDE SEQUENCE</scope>
    <source>
        <strain evidence="4">S2-27</strain>
    </source>
</reference>
<feature type="region of interest" description="Disordered" evidence="1">
    <location>
        <begin position="23"/>
        <end position="45"/>
    </location>
</feature>
<evidence type="ECO:0000313" key="5">
    <source>
        <dbReference type="Proteomes" id="UP001165541"/>
    </source>
</evidence>
<gene>
    <name evidence="4" type="ORF">M8A51_17305</name>
</gene>
<evidence type="ECO:0000259" key="3">
    <source>
        <dbReference type="Pfam" id="PF13628"/>
    </source>
</evidence>
<dbReference type="Pfam" id="PF13628">
    <property type="entry name" value="DUF4142"/>
    <property type="match status" value="1"/>
</dbReference>
<evidence type="ECO:0000256" key="1">
    <source>
        <dbReference type="SAM" id="MobiDB-lite"/>
    </source>
</evidence>
<protein>
    <submittedName>
        <fullName evidence="4">DUF4142 domain-containing protein</fullName>
    </submittedName>
</protein>
<sequence>MSPTRHFIATVATATLLAPVAAPAQQGNPAGSTPSSQARAPAQAPNPQDRLFVTLTGQSGLAEVQLARLAQDKGRSDAVKRFARRMQEDHDQANQQLAAAARQAGLTPPAQPSQAHQAEYERLARLDGAAFDAAYLRGQLVEHQKAAQVLQWEMNSGHFQPLQQFSATTLPAVLDHLHDVQQLLGEVTGAAVR</sequence>
<name>A0ABT0YT52_9BURK</name>
<dbReference type="Proteomes" id="UP001165541">
    <property type="component" value="Unassembled WGS sequence"/>
</dbReference>
<dbReference type="InterPro" id="IPR012347">
    <property type="entry name" value="Ferritin-like"/>
</dbReference>
<dbReference type="RefSeq" id="WP_251779773.1">
    <property type="nucleotide sequence ID" value="NZ_JAMKFE010000011.1"/>
</dbReference>
<accession>A0ABT0YT52</accession>
<dbReference type="InterPro" id="IPR025419">
    <property type="entry name" value="DUF4142"/>
</dbReference>
<dbReference type="EMBL" id="JAMKFE010000011">
    <property type="protein sequence ID" value="MCM5681286.1"/>
    <property type="molecule type" value="Genomic_DNA"/>
</dbReference>
<proteinExistence type="predicted"/>
<dbReference type="Gene3D" id="1.20.1260.10">
    <property type="match status" value="1"/>
</dbReference>
<comment type="caution">
    <text evidence="4">The sequence shown here is derived from an EMBL/GenBank/DDBJ whole genome shotgun (WGS) entry which is preliminary data.</text>
</comment>
<evidence type="ECO:0000313" key="4">
    <source>
        <dbReference type="EMBL" id="MCM5681286.1"/>
    </source>
</evidence>
<organism evidence="4 5">
    <name type="scientific">Caldimonas mangrovi</name>
    <dbReference type="NCBI Taxonomy" id="2944811"/>
    <lineage>
        <taxon>Bacteria</taxon>
        <taxon>Pseudomonadati</taxon>
        <taxon>Pseudomonadota</taxon>
        <taxon>Betaproteobacteria</taxon>
        <taxon>Burkholderiales</taxon>
        <taxon>Sphaerotilaceae</taxon>
        <taxon>Caldimonas</taxon>
    </lineage>
</organism>
<feature type="signal peptide" evidence="2">
    <location>
        <begin position="1"/>
        <end position="24"/>
    </location>
</feature>
<feature type="region of interest" description="Disordered" evidence="1">
    <location>
        <begin position="87"/>
        <end position="118"/>
    </location>
</feature>
<keyword evidence="2" id="KW-0732">Signal</keyword>
<feature type="compositionally biased region" description="Low complexity" evidence="1">
    <location>
        <begin position="93"/>
        <end position="104"/>
    </location>
</feature>
<dbReference type="PANTHER" id="PTHR38593:SF1">
    <property type="entry name" value="BLR2558 PROTEIN"/>
    <property type="match status" value="1"/>
</dbReference>
<feature type="compositionally biased region" description="Low complexity" evidence="1">
    <location>
        <begin position="32"/>
        <end position="45"/>
    </location>
</feature>
<evidence type="ECO:0000256" key="2">
    <source>
        <dbReference type="SAM" id="SignalP"/>
    </source>
</evidence>